<evidence type="ECO:0000259" key="8">
    <source>
        <dbReference type="Pfam" id="PF01757"/>
    </source>
</evidence>
<sequence length="374" mass="44078">MNKNVRLKELDILRALSFIFVVEQHSMGGYYNIKGISNLYYGIFKFFYTLAKPAVACFLCISAISLCYSYLENFNYKKYYIKRITGVLIPYTAWSIIYIYLNKKYTNPGDLLLQILSGNACYHLWYMGMIIRLFIYFPIILLIAKKVHKQKFIVRILVFITLIISYYQVSKYQNVISNKLVGLLFTNPTKLQGRIINISPLFWYLYFVIGIYMALNYKTFKEKILKFKIPVLFFYLALFIYSYLNEMNFIKFNRTLSLSYFVFSILAGYILSVKLSNNIRIYSIFNFIGKYSLGAYLCHILVVGHVVNKVRWMFNLKDWLAVGLITWITSSILSTCLIKFINLVPYTKFITGIKHKKIIINYDVFEKINFINKS</sequence>
<keyword evidence="9" id="KW-0808">Transferase</keyword>
<name>A0ABC8EHE2_CLOTA</name>
<dbReference type="EMBL" id="AP026819">
    <property type="protein sequence ID" value="BDR82449.1"/>
    <property type="molecule type" value="Genomic_DNA"/>
</dbReference>
<feature type="domain" description="Acyltransferase 3" evidence="8">
    <location>
        <begin position="8"/>
        <end position="334"/>
    </location>
</feature>
<feature type="transmembrane region" description="Helical" evidence="7">
    <location>
        <begin position="227"/>
        <end position="244"/>
    </location>
</feature>
<gene>
    <name evidence="9" type="ORF">K234311028_p10080</name>
</gene>
<dbReference type="AlphaFoldDB" id="A0ABC8EHE2"/>
<keyword evidence="9" id="KW-0012">Acyltransferase</keyword>
<keyword evidence="5 7" id="KW-1133">Transmembrane helix</keyword>
<reference evidence="9 10" key="1">
    <citation type="submission" date="2022-09" db="EMBL/GenBank/DDBJ databases">
        <title>complete genome sequences of Clostridium tetani str. KHSU-234311-028 isolated from soil.</title>
        <authorList>
            <person name="Sekizuka T."/>
            <person name="Shitada C."/>
            <person name="Takahashi M."/>
            <person name="Kuroda M."/>
        </authorList>
    </citation>
    <scope>NUCLEOTIDE SEQUENCE [LARGE SCALE GENOMIC DNA]</scope>
    <source>
        <strain evidence="9 10">KHSU-234311-028</strain>
        <plasmid evidence="9 10">pKHSU-234311-028-1</plasmid>
    </source>
</reference>
<organism evidence="9 10">
    <name type="scientific">Clostridium tetani</name>
    <dbReference type="NCBI Taxonomy" id="1513"/>
    <lineage>
        <taxon>Bacteria</taxon>
        <taxon>Bacillati</taxon>
        <taxon>Bacillota</taxon>
        <taxon>Clostridia</taxon>
        <taxon>Eubacteriales</taxon>
        <taxon>Clostridiaceae</taxon>
        <taxon>Clostridium</taxon>
    </lineage>
</organism>
<dbReference type="InterPro" id="IPR002656">
    <property type="entry name" value="Acyl_transf_3_dom"/>
</dbReference>
<feature type="transmembrane region" description="Helical" evidence="7">
    <location>
        <begin position="152"/>
        <end position="169"/>
    </location>
</feature>
<keyword evidence="3" id="KW-1003">Cell membrane</keyword>
<evidence type="ECO:0000256" key="5">
    <source>
        <dbReference type="ARBA" id="ARBA00022989"/>
    </source>
</evidence>
<geneLocation type="plasmid" evidence="9 10">
    <name>pKHSU-234311-028-1</name>
</geneLocation>
<feature type="transmembrane region" description="Helical" evidence="7">
    <location>
        <begin position="12"/>
        <end position="33"/>
    </location>
</feature>
<feature type="transmembrane region" description="Helical" evidence="7">
    <location>
        <begin position="256"/>
        <end position="275"/>
    </location>
</feature>
<evidence type="ECO:0000256" key="6">
    <source>
        <dbReference type="ARBA" id="ARBA00023136"/>
    </source>
</evidence>
<dbReference type="Proteomes" id="UP001321763">
    <property type="component" value="Plasmid pKHSU-234311-028-1"/>
</dbReference>
<keyword evidence="6 7" id="KW-0472">Membrane</keyword>
<feature type="transmembrane region" description="Helical" evidence="7">
    <location>
        <begin position="53"/>
        <end position="71"/>
    </location>
</feature>
<keyword evidence="9" id="KW-0614">Plasmid</keyword>
<protein>
    <submittedName>
        <fullName evidence="9">Acyltransferase</fullName>
    </submittedName>
</protein>
<evidence type="ECO:0000313" key="9">
    <source>
        <dbReference type="EMBL" id="BDR82449.1"/>
    </source>
</evidence>
<dbReference type="GO" id="GO:0005886">
    <property type="term" value="C:plasma membrane"/>
    <property type="evidence" value="ECO:0007669"/>
    <property type="project" value="UniProtKB-SubCell"/>
</dbReference>
<dbReference type="GO" id="GO:0016746">
    <property type="term" value="F:acyltransferase activity"/>
    <property type="evidence" value="ECO:0007669"/>
    <property type="project" value="UniProtKB-KW"/>
</dbReference>
<evidence type="ECO:0000256" key="7">
    <source>
        <dbReference type="SAM" id="Phobius"/>
    </source>
</evidence>
<feature type="transmembrane region" description="Helical" evidence="7">
    <location>
        <begin position="319"/>
        <end position="341"/>
    </location>
</feature>
<evidence type="ECO:0000256" key="2">
    <source>
        <dbReference type="ARBA" id="ARBA00007400"/>
    </source>
</evidence>
<dbReference type="PANTHER" id="PTHR40074:SF2">
    <property type="entry name" value="O-ACETYLTRANSFERASE WECH"/>
    <property type="match status" value="1"/>
</dbReference>
<feature type="transmembrane region" description="Helical" evidence="7">
    <location>
        <begin position="83"/>
        <end position="102"/>
    </location>
</feature>
<evidence type="ECO:0000313" key="10">
    <source>
        <dbReference type="Proteomes" id="UP001321763"/>
    </source>
</evidence>
<feature type="transmembrane region" description="Helical" evidence="7">
    <location>
        <begin position="287"/>
        <end position="307"/>
    </location>
</feature>
<comment type="similarity">
    <text evidence="2">Belongs to the acyltransferase 3 family.</text>
</comment>
<dbReference type="PANTHER" id="PTHR40074">
    <property type="entry name" value="O-ACETYLTRANSFERASE WECH"/>
    <property type="match status" value="1"/>
</dbReference>
<keyword evidence="4 7" id="KW-0812">Transmembrane</keyword>
<dbReference type="Pfam" id="PF01757">
    <property type="entry name" value="Acyl_transf_3"/>
    <property type="match status" value="1"/>
</dbReference>
<feature type="transmembrane region" description="Helical" evidence="7">
    <location>
        <begin position="195"/>
        <end position="215"/>
    </location>
</feature>
<accession>A0ABC8EHE2</accession>
<dbReference type="RefSeq" id="WP_129028859.1">
    <property type="nucleotide sequence ID" value="NZ_AP026807.1"/>
</dbReference>
<comment type="subcellular location">
    <subcellularLocation>
        <location evidence="1">Cell membrane</location>
        <topology evidence="1">Multi-pass membrane protein</topology>
    </subcellularLocation>
</comment>
<feature type="transmembrane region" description="Helical" evidence="7">
    <location>
        <begin position="122"/>
        <end position="143"/>
    </location>
</feature>
<evidence type="ECO:0000256" key="4">
    <source>
        <dbReference type="ARBA" id="ARBA00022692"/>
    </source>
</evidence>
<evidence type="ECO:0000256" key="3">
    <source>
        <dbReference type="ARBA" id="ARBA00022475"/>
    </source>
</evidence>
<proteinExistence type="inferred from homology"/>
<evidence type="ECO:0000256" key="1">
    <source>
        <dbReference type="ARBA" id="ARBA00004651"/>
    </source>
</evidence>